<name>A0ABP9FKI6_9SPHI</name>
<dbReference type="Pfam" id="PF00702">
    <property type="entry name" value="Hydrolase"/>
    <property type="match status" value="1"/>
</dbReference>
<proteinExistence type="predicted"/>
<dbReference type="PANTHER" id="PTHR43434:SF19">
    <property type="entry name" value="PHOSPHONOACETALDEHYDE HYDROLASE"/>
    <property type="match status" value="1"/>
</dbReference>
<sequence>MATIIKMVVFDMAGTTINEENIVYKTLHQAINTAGYKVSLNNVLAVGAGMEKLQAIKSILQTYLGVNDDLIADSIFQDFSKRLDEAYSSSSMSPQPGALATFQALHNKGILVILNTGYSGSVARNIIEKLGWQEGLEFDRLITASDVKGGRPAPDMINLAAQMYSINTAEIVKIGDSVIDIQEGKNAGCAMSIGITTGAHTVEQLQSAQPDHIINNLLELLPLV</sequence>
<dbReference type="InterPro" id="IPR006439">
    <property type="entry name" value="HAD-SF_hydro_IA"/>
</dbReference>
<dbReference type="SFLD" id="SFLDS00003">
    <property type="entry name" value="Haloacid_Dehalogenase"/>
    <property type="match status" value="1"/>
</dbReference>
<dbReference type="EMBL" id="BAABJI010000001">
    <property type="protein sequence ID" value="GAA4906452.1"/>
    <property type="molecule type" value="Genomic_DNA"/>
</dbReference>
<dbReference type="InterPro" id="IPR036412">
    <property type="entry name" value="HAD-like_sf"/>
</dbReference>
<gene>
    <name evidence="1" type="ORF">GCM10023313_06480</name>
</gene>
<dbReference type="Gene3D" id="3.40.50.1000">
    <property type="entry name" value="HAD superfamily/HAD-like"/>
    <property type="match status" value="1"/>
</dbReference>
<dbReference type="Gene3D" id="1.10.150.240">
    <property type="entry name" value="Putative phosphatase, domain 2"/>
    <property type="match status" value="1"/>
</dbReference>
<dbReference type="RefSeq" id="WP_345329469.1">
    <property type="nucleotide sequence ID" value="NZ_BAABJI010000001.1"/>
</dbReference>
<dbReference type="NCBIfam" id="TIGR01549">
    <property type="entry name" value="HAD-SF-IA-v1"/>
    <property type="match status" value="1"/>
</dbReference>
<accession>A0ABP9FKI6</accession>
<dbReference type="SFLD" id="SFLDG01135">
    <property type="entry name" value="C1.5.6:_HAD__Beta-PGM__Phospha"/>
    <property type="match status" value="1"/>
</dbReference>
<evidence type="ECO:0000313" key="1">
    <source>
        <dbReference type="EMBL" id="GAA4906452.1"/>
    </source>
</evidence>
<comment type="caution">
    <text evidence="1">The sequence shown here is derived from an EMBL/GenBank/DDBJ whole genome shotgun (WGS) entry which is preliminary data.</text>
</comment>
<dbReference type="SUPFAM" id="SSF56784">
    <property type="entry name" value="HAD-like"/>
    <property type="match status" value="1"/>
</dbReference>
<evidence type="ECO:0000313" key="2">
    <source>
        <dbReference type="Proteomes" id="UP001501436"/>
    </source>
</evidence>
<keyword evidence="2" id="KW-1185">Reference proteome</keyword>
<dbReference type="SFLD" id="SFLDG01129">
    <property type="entry name" value="C1.5:_HAD__Beta-PGM__Phosphata"/>
    <property type="match status" value="1"/>
</dbReference>
<dbReference type="InterPro" id="IPR023198">
    <property type="entry name" value="PGP-like_dom2"/>
</dbReference>
<reference evidence="2" key="1">
    <citation type="journal article" date="2019" name="Int. J. Syst. Evol. Microbiol.">
        <title>The Global Catalogue of Microorganisms (GCM) 10K type strain sequencing project: providing services to taxonomists for standard genome sequencing and annotation.</title>
        <authorList>
            <consortium name="The Broad Institute Genomics Platform"/>
            <consortium name="The Broad Institute Genome Sequencing Center for Infectious Disease"/>
            <person name="Wu L."/>
            <person name="Ma J."/>
        </authorList>
    </citation>
    <scope>NUCLEOTIDE SEQUENCE [LARGE SCALE GENOMIC DNA]</scope>
    <source>
        <strain evidence="2">JCM 18283</strain>
    </source>
</reference>
<dbReference type="InterPro" id="IPR023214">
    <property type="entry name" value="HAD_sf"/>
</dbReference>
<organism evidence="1 2">
    <name type="scientific">Mucilaginibacter defluvii</name>
    <dbReference type="NCBI Taxonomy" id="1196019"/>
    <lineage>
        <taxon>Bacteria</taxon>
        <taxon>Pseudomonadati</taxon>
        <taxon>Bacteroidota</taxon>
        <taxon>Sphingobacteriia</taxon>
        <taxon>Sphingobacteriales</taxon>
        <taxon>Sphingobacteriaceae</taxon>
        <taxon>Mucilaginibacter</taxon>
    </lineage>
</organism>
<dbReference type="Proteomes" id="UP001501436">
    <property type="component" value="Unassembled WGS sequence"/>
</dbReference>
<protein>
    <submittedName>
        <fullName evidence="1">Phosphonatase-like hydrolase</fullName>
    </submittedName>
</protein>
<dbReference type="PANTHER" id="PTHR43434">
    <property type="entry name" value="PHOSPHOGLYCOLATE PHOSPHATASE"/>
    <property type="match status" value="1"/>
</dbReference>
<dbReference type="InterPro" id="IPR050155">
    <property type="entry name" value="HAD-like_hydrolase_sf"/>
</dbReference>